<reference evidence="16 17" key="1">
    <citation type="submission" date="2020-11" db="EMBL/GenBank/DDBJ databases">
        <title>Complete genome sequence for Salinimonas sp. strain G2-b.</title>
        <authorList>
            <person name="Park S.-J."/>
        </authorList>
    </citation>
    <scope>NUCLEOTIDE SEQUENCE [LARGE SCALE GENOMIC DNA]</scope>
    <source>
        <strain evidence="16 17">G2-b</strain>
    </source>
</reference>
<dbReference type="NCBIfam" id="NF011494">
    <property type="entry name" value="PRK14902.1"/>
    <property type="match status" value="1"/>
</dbReference>
<dbReference type="InterPro" id="IPR035926">
    <property type="entry name" value="NusB-like_sf"/>
</dbReference>
<dbReference type="GO" id="GO:0070475">
    <property type="term" value="P:rRNA base methylation"/>
    <property type="evidence" value="ECO:0007669"/>
    <property type="project" value="TreeGrafter"/>
</dbReference>
<keyword evidence="5" id="KW-0963">Cytoplasm</keyword>
<dbReference type="AlphaFoldDB" id="A0A7S9HCW7"/>
<dbReference type="InterPro" id="IPR029063">
    <property type="entry name" value="SAM-dependent_MTases_sf"/>
</dbReference>
<accession>A0A7S9HCW7</accession>
<name>A0A7S9HCW7_9ALTE</name>
<evidence type="ECO:0000256" key="4">
    <source>
        <dbReference type="ARBA" id="ARBA00012140"/>
    </source>
</evidence>
<dbReference type="Pfam" id="PF01029">
    <property type="entry name" value="NusB"/>
    <property type="match status" value="1"/>
</dbReference>
<feature type="binding site" evidence="14">
    <location>
        <begin position="257"/>
        <end position="263"/>
    </location>
    <ligand>
        <name>S-adenosyl-L-methionine</name>
        <dbReference type="ChEBI" id="CHEBI:59789"/>
    </ligand>
</feature>
<dbReference type="Pfam" id="PF01189">
    <property type="entry name" value="Methyltr_RsmB-F"/>
    <property type="match status" value="1"/>
</dbReference>
<dbReference type="KEGG" id="smaa:IT774_16770"/>
<dbReference type="InterPro" id="IPR001678">
    <property type="entry name" value="MeTrfase_RsmB-F_NOP2_dom"/>
</dbReference>
<dbReference type="EMBL" id="CP064795">
    <property type="protein sequence ID" value="QPG05691.1"/>
    <property type="molecule type" value="Genomic_DNA"/>
</dbReference>
<keyword evidence="7 14" id="KW-0489">Methyltransferase</keyword>
<gene>
    <name evidence="16" type="primary">rsmB</name>
    <name evidence="16" type="ORF">IT774_16770</name>
</gene>
<dbReference type="NCBIfam" id="NF008149">
    <property type="entry name" value="PRK10901.1"/>
    <property type="match status" value="1"/>
</dbReference>
<evidence type="ECO:0000256" key="6">
    <source>
        <dbReference type="ARBA" id="ARBA00022552"/>
    </source>
</evidence>
<dbReference type="GO" id="GO:0003723">
    <property type="term" value="F:RNA binding"/>
    <property type="evidence" value="ECO:0007669"/>
    <property type="project" value="UniProtKB-UniRule"/>
</dbReference>
<feature type="active site" description="Nucleophile" evidence="14">
    <location>
        <position position="379"/>
    </location>
</feature>
<proteinExistence type="inferred from homology"/>
<dbReference type="NCBIfam" id="TIGR00563">
    <property type="entry name" value="rsmB"/>
    <property type="match status" value="1"/>
</dbReference>
<evidence type="ECO:0000256" key="1">
    <source>
        <dbReference type="ARBA" id="ARBA00002724"/>
    </source>
</evidence>
<organism evidence="16 17">
    <name type="scientific">Salinimonas marina</name>
    <dbReference type="NCBI Taxonomy" id="2785918"/>
    <lineage>
        <taxon>Bacteria</taxon>
        <taxon>Pseudomonadati</taxon>
        <taxon>Pseudomonadota</taxon>
        <taxon>Gammaproteobacteria</taxon>
        <taxon>Alteromonadales</taxon>
        <taxon>Alteromonadaceae</taxon>
        <taxon>Alteromonas/Salinimonas group</taxon>
        <taxon>Salinimonas</taxon>
    </lineage>
</organism>
<evidence type="ECO:0000259" key="15">
    <source>
        <dbReference type="PROSITE" id="PS51686"/>
    </source>
</evidence>
<dbReference type="GO" id="GO:0005829">
    <property type="term" value="C:cytosol"/>
    <property type="evidence" value="ECO:0007669"/>
    <property type="project" value="TreeGrafter"/>
</dbReference>
<keyword evidence="6" id="KW-0698">rRNA processing</keyword>
<evidence type="ECO:0000256" key="2">
    <source>
        <dbReference type="ARBA" id="ARBA00004496"/>
    </source>
</evidence>
<dbReference type="FunFam" id="3.40.50.150:FF:000022">
    <property type="entry name" value="Ribosomal RNA small subunit methyltransferase B"/>
    <property type="match status" value="1"/>
</dbReference>
<sequence length="446" mass="50237">MNTPPAKTPDLRADAAWVVFQILEHGKSSRDCLNTVQLRHAPKDRAWLQEMSMGVLRQLPQLQLWMRQLLDKPLKGNKKIVEHLIMLGLYQLAFSRVSAHAAVAETVNATQALKAPGLKGLVNAVLRNFQRQELSQQRSEDPRIQAGLPKWLYKMLVADYPEHHQTITQAMNTVAPIWLRINRLKVSREEYLQALAQVNVKAEAAPHHPDAVILHTRTDIPGLPGFDEGWFAVQDGAAQLAAPYLQPAPHERVLDCCAAPGGKTGHLLERQPDLAHLLALDFDAQRLARVSENMQRLQHQVTIQQGDASMPESWWDGQLFDRILLDAPCSATGVIRRHPDIRWLRNKADIEQLVLLQATIVEALWPTLKPGGTLLYATCSVLRAENTDQMRKFLARHADASLQPLTDAETPECPGRQILPGEQQMDGFYYCRLIKSHNTEPRLQSE</sequence>
<comment type="similarity">
    <text evidence="3 14">Belongs to the class I-like SAM-binding methyltransferase superfamily. RsmB/NOP family.</text>
</comment>
<dbReference type="Proteomes" id="UP000595095">
    <property type="component" value="Chromosome"/>
</dbReference>
<comment type="catalytic activity">
    <reaction evidence="13">
        <text>cytidine(967) in 16S rRNA + S-adenosyl-L-methionine = 5-methylcytidine(967) in 16S rRNA + S-adenosyl-L-homocysteine + H(+)</text>
        <dbReference type="Rhea" id="RHEA:42748"/>
        <dbReference type="Rhea" id="RHEA-COMP:10219"/>
        <dbReference type="Rhea" id="RHEA-COMP:10220"/>
        <dbReference type="ChEBI" id="CHEBI:15378"/>
        <dbReference type="ChEBI" id="CHEBI:57856"/>
        <dbReference type="ChEBI" id="CHEBI:59789"/>
        <dbReference type="ChEBI" id="CHEBI:74483"/>
        <dbReference type="ChEBI" id="CHEBI:82748"/>
        <dbReference type="EC" id="2.1.1.176"/>
    </reaction>
</comment>
<evidence type="ECO:0000256" key="14">
    <source>
        <dbReference type="PROSITE-ProRule" id="PRU01023"/>
    </source>
</evidence>
<evidence type="ECO:0000256" key="3">
    <source>
        <dbReference type="ARBA" id="ARBA00007494"/>
    </source>
</evidence>
<dbReference type="GO" id="GO:0009383">
    <property type="term" value="F:rRNA (cytosine-C5-)-methyltransferase activity"/>
    <property type="evidence" value="ECO:0007669"/>
    <property type="project" value="TreeGrafter"/>
</dbReference>
<dbReference type="EC" id="2.1.1.176" evidence="4"/>
<dbReference type="InterPro" id="IPR023267">
    <property type="entry name" value="RCMT"/>
</dbReference>
<dbReference type="GO" id="GO:0006355">
    <property type="term" value="P:regulation of DNA-templated transcription"/>
    <property type="evidence" value="ECO:0007669"/>
    <property type="project" value="InterPro"/>
</dbReference>
<dbReference type="Gene3D" id="3.40.50.150">
    <property type="entry name" value="Vaccinia Virus protein VP39"/>
    <property type="match status" value="1"/>
</dbReference>
<dbReference type="Gene3D" id="1.10.940.10">
    <property type="entry name" value="NusB-like"/>
    <property type="match status" value="1"/>
</dbReference>
<feature type="binding site" evidence="14">
    <location>
        <position position="281"/>
    </location>
    <ligand>
        <name>S-adenosyl-L-methionine</name>
        <dbReference type="ChEBI" id="CHEBI:59789"/>
    </ligand>
</feature>
<evidence type="ECO:0000313" key="16">
    <source>
        <dbReference type="EMBL" id="QPG05691.1"/>
    </source>
</evidence>
<keyword evidence="9 14" id="KW-0949">S-adenosyl-L-methionine</keyword>
<dbReference type="PROSITE" id="PS01153">
    <property type="entry name" value="NOL1_NOP2_SUN"/>
    <property type="match status" value="1"/>
</dbReference>
<dbReference type="RefSeq" id="WP_195810775.1">
    <property type="nucleotide sequence ID" value="NZ_CP064795.1"/>
</dbReference>
<evidence type="ECO:0000256" key="13">
    <source>
        <dbReference type="ARBA" id="ARBA00047283"/>
    </source>
</evidence>
<protein>
    <recommendedName>
        <fullName evidence="4">16S rRNA (cytosine(967)-C(5))-methyltransferase</fullName>
        <ecNumber evidence="4">2.1.1.176</ecNumber>
    </recommendedName>
    <alternativeName>
        <fullName evidence="11">16S rRNA m5C967 methyltransferase</fullName>
    </alternativeName>
    <alternativeName>
        <fullName evidence="12">rRNA (cytosine-C(5)-)-methyltransferase RsmB</fullName>
    </alternativeName>
</protein>
<evidence type="ECO:0000313" key="17">
    <source>
        <dbReference type="Proteomes" id="UP000595095"/>
    </source>
</evidence>
<dbReference type="CDD" id="cd02440">
    <property type="entry name" value="AdoMet_MTases"/>
    <property type="match status" value="1"/>
</dbReference>
<dbReference type="InterPro" id="IPR049560">
    <property type="entry name" value="MeTrfase_RsmB-F_NOP2_cat"/>
</dbReference>
<dbReference type="PANTHER" id="PTHR22807">
    <property type="entry name" value="NOP2 YEAST -RELATED NOL1/NOP2/FMU SUN DOMAIN-CONTAINING"/>
    <property type="match status" value="1"/>
</dbReference>
<feature type="binding site" evidence="14">
    <location>
        <position position="307"/>
    </location>
    <ligand>
        <name>S-adenosyl-L-methionine</name>
        <dbReference type="ChEBI" id="CHEBI:59789"/>
    </ligand>
</feature>
<dbReference type="SUPFAM" id="SSF48013">
    <property type="entry name" value="NusB-like"/>
    <property type="match status" value="1"/>
</dbReference>
<dbReference type="PRINTS" id="PR02008">
    <property type="entry name" value="RCMTFAMILY"/>
</dbReference>
<dbReference type="PANTHER" id="PTHR22807:SF61">
    <property type="entry name" value="NOL1_NOP2_SUN FAMILY PROTEIN _ ANTITERMINATION NUSB DOMAIN-CONTAINING PROTEIN"/>
    <property type="match status" value="1"/>
</dbReference>
<feature type="binding site" evidence="14">
    <location>
        <position position="326"/>
    </location>
    <ligand>
        <name>S-adenosyl-L-methionine</name>
        <dbReference type="ChEBI" id="CHEBI:59789"/>
    </ligand>
</feature>
<keyword evidence="10 14" id="KW-0694">RNA-binding</keyword>
<dbReference type="InterPro" id="IPR006027">
    <property type="entry name" value="NusB_RsmB_TIM44"/>
</dbReference>
<keyword evidence="17" id="KW-1185">Reference proteome</keyword>
<dbReference type="Pfam" id="PF22458">
    <property type="entry name" value="RsmF-B_ferredox"/>
    <property type="match status" value="1"/>
</dbReference>
<comment type="function">
    <text evidence="1">Specifically methylates the cytosine at position 967 (m5C967) of 16S rRNA.</text>
</comment>
<dbReference type="Gene3D" id="3.30.70.1170">
    <property type="entry name" value="Sun protein, domain 3"/>
    <property type="match status" value="1"/>
</dbReference>
<evidence type="ECO:0000256" key="8">
    <source>
        <dbReference type="ARBA" id="ARBA00022679"/>
    </source>
</evidence>
<evidence type="ECO:0000256" key="7">
    <source>
        <dbReference type="ARBA" id="ARBA00022603"/>
    </source>
</evidence>
<keyword evidence="8 14" id="KW-0808">Transferase</keyword>
<comment type="subcellular location">
    <subcellularLocation>
        <location evidence="2">Cytoplasm</location>
    </subcellularLocation>
</comment>
<dbReference type="InterPro" id="IPR054728">
    <property type="entry name" value="RsmB-like_ferredoxin"/>
</dbReference>
<dbReference type="InterPro" id="IPR004573">
    <property type="entry name" value="rRNA_ssu_MeTfrase_B"/>
</dbReference>
<feature type="domain" description="SAM-dependent MTase RsmB/NOP-type" evidence="15">
    <location>
        <begin position="167"/>
        <end position="436"/>
    </location>
</feature>
<dbReference type="InterPro" id="IPR018314">
    <property type="entry name" value="RsmB/NOL1/NOP2-like_CS"/>
</dbReference>
<dbReference type="SUPFAM" id="SSF53335">
    <property type="entry name" value="S-adenosyl-L-methionine-dependent methyltransferases"/>
    <property type="match status" value="1"/>
</dbReference>
<evidence type="ECO:0000256" key="12">
    <source>
        <dbReference type="ARBA" id="ARBA00031088"/>
    </source>
</evidence>
<evidence type="ECO:0000256" key="10">
    <source>
        <dbReference type="ARBA" id="ARBA00022884"/>
    </source>
</evidence>
<evidence type="ECO:0000256" key="11">
    <source>
        <dbReference type="ARBA" id="ARBA00030399"/>
    </source>
</evidence>
<evidence type="ECO:0000256" key="5">
    <source>
        <dbReference type="ARBA" id="ARBA00022490"/>
    </source>
</evidence>
<dbReference type="PROSITE" id="PS51686">
    <property type="entry name" value="SAM_MT_RSMB_NOP"/>
    <property type="match status" value="1"/>
</dbReference>
<evidence type="ECO:0000256" key="9">
    <source>
        <dbReference type="ARBA" id="ARBA00022691"/>
    </source>
</evidence>